<gene>
    <name evidence="1" type="ORF">CP97_02390</name>
</gene>
<sequence>MRIVLFAALATGLVAFFYGKAIAGFSQAGTGYAAKTACSCRYIAGRDMDSCYGDFLPGMWAIWLTEDEDAQSVTATVPLIKSTTATYRDGPGCVLEPWDG</sequence>
<dbReference type="Proteomes" id="UP000059113">
    <property type="component" value="Chromosome"/>
</dbReference>
<name>A0A0H4VJD0_9SPHN</name>
<organism evidence="1 2">
    <name type="scientific">Aurantiacibacter atlanticus</name>
    <dbReference type="NCBI Taxonomy" id="1648404"/>
    <lineage>
        <taxon>Bacteria</taxon>
        <taxon>Pseudomonadati</taxon>
        <taxon>Pseudomonadota</taxon>
        <taxon>Alphaproteobacteria</taxon>
        <taxon>Sphingomonadales</taxon>
        <taxon>Erythrobacteraceae</taxon>
        <taxon>Aurantiacibacter</taxon>
    </lineage>
</organism>
<reference evidence="2" key="2">
    <citation type="submission" date="2015-04" db="EMBL/GenBank/DDBJ databases">
        <title>The complete genome sequence of Erythrobacter sp. s21-N3.</title>
        <authorList>
            <person name="Zhuang L."/>
            <person name="Liu Y."/>
            <person name="Shao Z."/>
        </authorList>
    </citation>
    <scope>NUCLEOTIDE SEQUENCE [LARGE SCALE GENOMIC DNA]</scope>
    <source>
        <strain evidence="2">s21-N3</strain>
    </source>
</reference>
<reference evidence="1 2" key="1">
    <citation type="journal article" date="2015" name="Int. J. Syst. Evol. Microbiol.">
        <title>Erythrobacter atlanticus sp. nov., a bacterium from ocean sediment able to degrade polycyclic aromatic hydrocarbons.</title>
        <authorList>
            <person name="Zhuang L."/>
            <person name="Liu Y."/>
            <person name="Wang L."/>
            <person name="Wang W."/>
            <person name="Shao Z."/>
        </authorList>
    </citation>
    <scope>NUCLEOTIDE SEQUENCE [LARGE SCALE GENOMIC DNA]</scope>
    <source>
        <strain evidence="2">s21-N3</strain>
    </source>
</reference>
<evidence type="ECO:0000313" key="2">
    <source>
        <dbReference type="Proteomes" id="UP000059113"/>
    </source>
</evidence>
<proteinExistence type="predicted"/>
<dbReference type="STRING" id="1648404.CP97_02390"/>
<keyword evidence="2" id="KW-1185">Reference proteome</keyword>
<protein>
    <submittedName>
        <fullName evidence="1">Uncharacterized protein</fullName>
    </submittedName>
</protein>
<dbReference type="EMBL" id="CP011310">
    <property type="protein sequence ID" value="AKQ43079.2"/>
    <property type="molecule type" value="Genomic_DNA"/>
</dbReference>
<dbReference type="AlphaFoldDB" id="A0A0H4VJD0"/>
<accession>A0A0H4VJD0</accession>
<dbReference type="KEGG" id="ery:CP97_02390"/>
<evidence type="ECO:0000313" key="1">
    <source>
        <dbReference type="EMBL" id="AKQ43079.2"/>
    </source>
</evidence>